<sequence length="373" mass="38593">MPVHYVRVKTTLDNFSPAVRPTGNLVIIGDATANTPNVPVEVTTPGEAAAKFSAPGPNNTPPPVLSALSNSLILAMQQNPAPNQIWGIKTGTALADALTAAEALNVQFVVLANTPLTADSAKAGGAIAALQAHVDTVSNAGDGKERMGVAMLAKGVADPTLVAGPLADDRMVFVAHQSDADAASAVAGTIAGYPPSTSMVLKQVSIASTPFTNAQIDAINGAEGEVGPPAGNGVIWLTSPVLLGNGTYLGEGYTGNRGKYKYIDVQRTVDDVTFKLKARLIGAIGNLRISRSGLRALVVAMEAELNPLVAAGVLDSYVITIPILNLLDADPSTLTDAQIQAVHDAHTNRWAQALVSIEYAGAMHRINVDLKFN</sequence>
<name>A0A291RIN6_9NOCA</name>
<protein>
    <recommendedName>
        <fullName evidence="3">Phage tail protein</fullName>
    </recommendedName>
</protein>
<organism evidence="1 2">
    <name type="scientific">Nocardia terpenica</name>
    <dbReference type="NCBI Taxonomy" id="455432"/>
    <lineage>
        <taxon>Bacteria</taxon>
        <taxon>Bacillati</taxon>
        <taxon>Actinomycetota</taxon>
        <taxon>Actinomycetes</taxon>
        <taxon>Mycobacteriales</taxon>
        <taxon>Nocardiaceae</taxon>
        <taxon>Nocardia</taxon>
    </lineage>
</organism>
<accession>A0A291RIN6</accession>
<dbReference type="Proteomes" id="UP000221961">
    <property type="component" value="Chromosome"/>
</dbReference>
<evidence type="ECO:0000313" key="2">
    <source>
        <dbReference type="Proteomes" id="UP000221961"/>
    </source>
</evidence>
<dbReference type="RefSeq" id="WP_098694601.1">
    <property type="nucleotide sequence ID" value="NZ_CP023778.1"/>
</dbReference>
<dbReference type="AlphaFoldDB" id="A0A291RIN6"/>
<dbReference type="KEGG" id="ntp:CRH09_15910"/>
<dbReference type="GeneID" id="88358864"/>
<reference evidence="1 2" key="1">
    <citation type="submission" date="2017-10" db="EMBL/GenBank/DDBJ databases">
        <title>Comparative genomics between pathogenic Norcardia.</title>
        <authorList>
            <person name="Zeng L."/>
        </authorList>
    </citation>
    <scope>NUCLEOTIDE SEQUENCE [LARGE SCALE GENOMIC DNA]</scope>
    <source>
        <strain evidence="1 2">NC_YFY_NT001</strain>
    </source>
</reference>
<dbReference type="EMBL" id="CP023778">
    <property type="protein sequence ID" value="ATL67463.1"/>
    <property type="molecule type" value="Genomic_DNA"/>
</dbReference>
<evidence type="ECO:0008006" key="3">
    <source>
        <dbReference type="Google" id="ProtNLM"/>
    </source>
</evidence>
<gene>
    <name evidence="1" type="ORF">CRH09_15910</name>
</gene>
<proteinExistence type="predicted"/>
<evidence type="ECO:0000313" key="1">
    <source>
        <dbReference type="EMBL" id="ATL67463.1"/>
    </source>
</evidence>